<protein>
    <submittedName>
        <fullName evidence="1">Putative Zn finger protein</fullName>
    </submittedName>
</protein>
<dbReference type="EMBL" id="JACHNU010000009">
    <property type="protein sequence ID" value="MBB4664814.1"/>
    <property type="molecule type" value="Genomic_DNA"/>
</dbReference>
<reference evidence="1 2" key="1">
    <citation type="submission" date="2020-08" db="EMBL/GenBank/DDBJ databases">
        <title>Genomic Encyclopedia of Archaeal and Bacterial Type Strains, Phase II (KMG-II): from individual species to whole genera.</title>
        <authorList>
            <person name="Goeker M."/>
        </authorList>
    </citation>
    <scope>NUCLEOTIDE SEQUENCE [LARGE SCALE GENOMIC DNA]</scope>
    <source>
        <strain evidence="1 2">DSM 23288</strain>
    </source>
</reference>
<evidence type="ECO:0000313" key="1">
    <source>
        <dbReference type="EMBL" id="MBB4664814.1"/>
    </source>
</evidence>
<sequence length="52" mass="6009">MAVYQDRQCRKCGKRVRMERCEICKGNGGSMTTQCNTCGRHGWLCPRHGKNY</sequence>
<comment type="caution">
    <text evidence="1">The sequence shown here is derived from an EMBL/GenBank/DDBJ whole genome shotgun (WGS) entry which is preliminary data.</text>
</comment>
<accession>A0A840ILD4</accession>
<gene>
    <name evidence="1" type="ORF">BDZ31_004432</name>
</gene>
<keyword evidence="2" id="KW-1185">Reference proteome</keyword>
<proteinExistence type="predicted"/>
<dbReference type="Proteomes" id="UP000585272">
    <property type="component" value="Unassembled WGS sequence"/>
</dbReference>
<organism evidence="1 2">
    <name type="scientific">Conexibacter arvalis</name>
    <dbReference type="NCBI Taxonomy" id="912552"/>
    <lineage>
        <taxon>Bacteria</taxon>
        <taxon>Bacillati</taxon>
        <taxon>Actinomycetota</taxon>
        <taxon>Thermoleophilia</taxon>
        <taxon>Solirubrobacterales</taxon>
        <taxon>Conexibacteraceae</taxon>
        <taxon>Conexibacter</taxon>
    </lineage>
</organism>
<dbReference type="AlphaFoldDB" id="A0A840ILD4"/>
<evidence type="ECO:0000313" key="2">
    <source>
        <dbReference type="Proteomes" id="UP000585272"/>
    </source>
</evidence>
<dbReference type="RefSeq" id="WP_183345202.1">
    <property type="nucleotide sequence ID" value="NZ_JACHNU010000009.1"/>
</dbReference>
<name>A0A840ILD4_9ACTN</name>